<accession>A0ABT8SLA1</accession>
<dbReference type="PANTHER" id="PTHR33361:SF16">
    <property type="entry name" value="DUF885 DOMAIN-CONTAINING PROTEIN"/>
    <property type="match status" value="1"/>
</dbReference>
<keyword evidence="3" id="KW-1185">Reference proteome</keyword>
<evidence type="ECO:0000256" key="1">
    <source>
        <dbReference type="SAM" id="SignalP"/>
    </source>
</evidence>
<comment type="caution">
    <text evidence="2">The sequence shown here is derived from an EMBL/GenBank/DDBJ whole genome shotgun (WGS) entry which is preliminary data.</text>
</comment>
<name>A0ABT8SLA1_9CAUL</name>
<feature type="chain" id="PRO_5046903095" evidence="1">
    <location>
        <begin position="24"/>
        <end position="620"/>
    </location>
</feature>
<gene>
    <name evidence="2" type="ORF">Q0812_07820</name>
</gene>
<dbReference type="PROSITE" id="PS51257">
    <property type="entry name" value="PROKAR_LIPOPROTEIN"/>
    <property type="match status" value="1"/>
</dbReference>
<feature type="signal peptide" evidence="1">
    <location>
        <begin position="1"/>
        <end position="23"/>
    </location>
</feature>
<evidence type="ECO:0000313" key="3">
    <source>
        <dbReference type="Proteomes" id="UP001169063"/>
    </source>
</evidence>
<proteinExistence type="predicted"/>
<dbReference type="Pfam" id="PF05960">
    <property type="entry name" value="DUF885"/>
    <property type="match status" value="1"/>
</dbReference>
<dbReference type="Proteomes" id="UP001169063">
    <property type="component" value="Unassembled WGS sequence"/>
</dbReference>
<dbReference type="PANTHER" id="PTHR33361">
    <property type="entry name" value="GLR0591 PROTEIN"/>
    <property type="match status" value="1"/>
</dbReference>
<dbReference type="InterPro" id="IPR010281">
    <property type="entry name" value="DUF885"/>
</dbReference>
<reference evidence="2" key="1">
    <citation type="submission" date="2023-07" db="EMBL/GenBank/DDBJ databases">
        <title>Brevundimonas soil sp. nov., isolated from the soil of chemical plant.</title>
        <authorList>
            <person name="Wu N."/>
        </authorList>
    </citation>
    <scope>NUCLEOTIDE SEQUENCE</scope>
    <source>
        <strain evidence="2">XZ-24</strain>
    </source>
</reference>
<dbReference type="EMBL" id="JAUKTR010000003">
    <property type="protein sequence ID" value="MDO1559333.1"/>
    <property type="molecule type" value="Genomic_DNA"/>
</dbReference>
<dbReference type="RefSeq" id="WP_302109768.1">
    <property type="nucleotide sequence ID" value="NZ_JAUKTR010000003.1"/>
</dbReference>
<protein>
    <submittedName>
        <fullName evidence="2">DUF885 domain-containing protein</fullName>
    </submittedName>
</protein>
<keyword evidence="1" id="KW-0732">Signal</keyword>
<evidence type="ECO:0000313" key="2">
    <source>
        <dbReference type="EMBL" id="MDO1559333.1"/>
    </source>
</evidence>
<organism evidence="2 3">
    <name type="scientific">Peiella sedimenti</name>
    <dbReference type="NCBI Taxonomy" id="3061083"/>
    <lineage>
        <taxon>Bacteria</taxon>
        <taxon>Pseudomonadati</taxon>
        <taxon>Pseudomonadota</taxon>
        <taxon>Alphaproteobacteria</taxon>
        <taxon>Caulobacterales</taxon>
        <taxon>Caulobacteraceae</taxon>
        <taxon>Peiella</taxon>
    </lineage>
</organism>
<sequence length="620" mass="69432">MRRALLTASVLALAVAVSGCAHMAAAPAAPAAPAVVQTPAPDAAAEDARLTAFLDAAFREQLALSPESLSQFGSKQHNDRLDDYTRAGSEQSLALAERHLAEMRRQFDPARLSEQGRISMALFEDGVANQRMFLRWREHSYLVTNNGAPTSNIPVLLLNNHPVANVADAEAYISRLRDVERVMGEVSTDLMNRHRQGLSAPALVYPAVITDARNQLRGAPFDNGEPSVLLADFSTKVDALEIPAEEKARLKAGAAEALSGPFRRGYERMIGTLETISREKTDNNGVWAQPNGQEFYQSQLRFFTTTDLTADQIHDIGLREVERLHREFEALKQRVGFEGTLQEFFEHVRTDPRFTYPNTAEGRQAYLDDSTRLINQAMADAPRFFHHLPRAPLEVRAVEAFRENTASTAFYERPTADGSRPGVYYVNLRDMTQVLKPEVDATAYHEGAPGHHFQLARAIEQEGLPLFRRFAYYGAYIEGWGLYAEKLAREMGYYQDPWAEYGRLSLELWRAGRLVVDTGIHSKGWSRDQAMDWFRTNMAMSEGDVVREIDRYITNPGQATCYMIGQLKIFELRARAQAALGDRFDIRDFHEVVLASGPVPLSLLEQRVDAWIAAGGPSQR</sequence>